<sequence>MKVKRNKYNIFVEIVCLILLIGITIYLIMNWNSFPDKIPGHYNTMGQIDRMGNKIELLLLPVMAWLIYIGITITERFPQAWNTGVTVTEENKERVYPVLKNMISTTKLIVVAVFVFITVNSTEANSLPVWFLPTFVLLLVGSSIFFIIKLRKASK</sequence>
<dbReference type="AlphaFoldDB" id="A0A7R7EM21"/>
<keyword evidence="1" id="KW-0812">Transmembrane</keyword>
<feature type="transmembrane region" description="Helical" evidence="1">
    <location>
        <begin position="57"/>
        <end position="77"/>
    </location>
</feature>
<evidence type="ECO:0000259" key="2">
    <source>
        <dbReference type="Pfam" id="PF07853"/>
    </source>
</evidence>
<evidence type="ECO:0000313" key="4">
    <source>
        <dbReference type="Proteomes" id="UP000595897"/>
    </source>
</evidence>
<feature type="transmembrane region" description="Helical" evidence="1">
    <location>
        <begin position="129"/>
        <end position="148"/>
    </location>
</feature>
<dbReference type="KEGG" id="ahb:bsdtb5_23650"/>
<name>A0A7R7EM21_9FIRM</name>
<gene>
    <name evidence="3" type="ORF">bsdtb5_23650</name>
</gene>
<evidence type="ECO:0000256" key="1">
    <source>
        <dbReference type="SAM" id="Phobius"/>
    </source>
</evidence>
<dbReference type="Pfam" id="PF07853">
    <property type="entry name" value="DUF1648"/>
    <property type="match status" value="1"/>
</dbReference>
<dbReference type="Proteomes" id="UP000595897">
    <property type="component" value="Chromosome"/>
</dbReference>
<dbReference type="RefSeq" id="WP_271712218.1">
    <property type="nucleotide sequence ID" value="NZ_AP024169.1"/>
</dbReference>
<dbReference type="InterPro" id="IPR012867">
    <property type="entry name" value="DUF1648"/>
</dbReference>
<organism evidence="3 4">
    <name type="scientific">Anaeromicropila herbilytica</name>
    <dbReference type="NCBI Taxonomy" id="2785025"/>
    <lineage>
        <taxon>Bacteria</taxon>
        <taxon>Bacillati</taxon>
        <taxon>Bacillota</taxon>
        <taxon>Clostridia</taxon>
        <taxon>Lachnospirales</taxon>
        <taxon>Lachnospiraceae</taxon>
        <taxon>Anaeromicropila</taxon>
    </lineage>
</organism>
<protein>
    <recommendedName>
        <fullName evidence="2">DUF1648 domain-containing protein</fullName>
    </recommendedName>
</protein>
<feature type="transmembrane region" description="Helical" evidence="1">
    <location>
        <begin position="10"/>
        <end position="29"/>
    </location>
</feature>
<proteinExistence type="predicted"/>
<keyword evidence="4" id="KW-1185">Reference proteome</keyword>
<feature type="transmembrane region" description="Helical" evidence="1">
    <location>
        <begin position="98"/>
        <end position="117"/>
    </location>
</feature>
<keyword evidence="1" id="KW-1133">Transmembrane helix</keyword>
<feature type="domain" description="DUF1648" evidence="2">
    <location>
        <begin position="18"/>
        <end position="63"/>
    </location>
</feature>
<reference evidence="3 4" key="1">
    <citation type="submission" date="2020-11" db="EMBL/GenBank/DDBJ databases">
        <title>Draft genome sequencing of a Lachnospiraceae strain isolated from anoxic soil subjected to BSD treatment.</title>
        <authorList>
            <person name="Uek A."/>
            <person name="Tonouchi A."/>
        </authorList>
    </citation>
    <scope>NUCLEOTIDE SEQUENCE [LARGE SCALE GENOMIC DNA]</scope>
    <source>
        <strain evidence="3 4">TB5</strain>
    </source>
</reference>
<keyword evidence="1" id="KW-0472">Membrane</keyword>
<accession>A0A7R7EM21</accession>
<dbReference type="EMBL" id="AP024169">
    <property type="protein sequence ID" value="BCN31070.1"/>
    <property type="molecule type" value="Genomic_DNA"/>
</dbReference>
<evidence type="ECO:0000313" key="3">
    <source>
        <dbReference type="EMBL" id="BCN31070.1"/>
    </source>
</evidence>